<evidence type="ECO:0000313" key="5">
    <source>
        <dbReference type="Proteomes" id="UP000306147"/>
    </source>
</evidence>
<keyword evidence="5" id="KW-1185">Reference proteome</keyword>
<reference evidence="4 5" key="1">
    <citation type="submission" date="2019-04" db="EMBL/GenBank/DDBJ databases">
        <title>Sphingomonas psychrotolerans sp. nov., isolated from soil in the Tianshan Mountains, Xinjiang, China.</title>
        <authorList>
            <person name="Luo Y."/>
            <person name="Sheng H."/>
        </authorList>
    </citation>
    <scope>NUCLEOTIDE SEQUENCE [LARGE SCALE GENOMIC DNA]</scope>
    <source>
        <strain evidence="4 5">ZFGT-11</strain>
    </source>
</reference>
<evidence type="ECO:0000256" key="1">
    <source>
        <dbReference type="ARBA" id="ARBA00022857"/>
    </source>
</evidence>
<dbReference type="GO" id="GO:0070402">
    <property type="term" value="F:NADPH binding"/>
    <property type="evidence" value="ECO:0007669"/>
    <property type="project" value="TreeGrafter"/>
</dbReference>
<dbReference type="SUPFAM" id="SSF50129">
    <property type="entry name" value="GroES-like"/>
    <property type="match status" value="1"/>
</dbReference>
<accession>A0A4S1WZT8</accession>
<evidence type="ECO:0000259" key="3">
    <source>
        <dbReference type="SMART" id="SM00829"/>
    </source>
</evidence>
<dbReference type="Pfam" id="PF00107">
    <property type="entry name" value="ADH_zinc_N"/>
    <property type="match status" value="1"/>
</dbReference>
<evidence type="ECO:0000313" key="4">
    <source>
        <dbReference type="EMBL" id="TGX49108.1"/>
    </source>
</evidence>
<dbReference type="GO" id="GO:0035925">
    <property type="term" value="F:mRNA 3'-UTR AU-rich region binding"/>
    <property type="evidence" value="ECO:0007669"/>
    <property type="project" value="TreeGrafter"/>
</dbReference>
<dbReference type="RefSeq" id="WP_135965601.1">
    <property type="nucleotide sequence ID" value="NZ_SRXT01000009.1"/>
</dbReference>
<keyword evidence="1" id="KW-0521">NADP</keyword>
<dbReference type="Proteomes" id="UP000306147">
    <property type="component" value="Unassembled WGS sequence"/>
</dbReference>
<dbReference type="AlphaFoldDB" id="A0A4S1WZT8"/>
<dbReference type="InterPro" id="IPR011032">
    <property type="entry name" value="GroES-like_sf"/>
</dbReference>
<dbReference type="Pfam" id="PF08240">
    <property type="entry name" value="ADH_N"/>
    <property type="match status" value="1"/>
</dbReference>
<organism evidence="4 5">
    <name type="scientific">Sphingomonas gei</name>
    <dbReference type="NCBI Taxonomy" id="1395960"/>
    <lineage>
        <taxon>Bacteria</taxon>
        <taxon>Pseudomonadati</taxon>
        <taxon>Pseudomonadota</taxon>
        <taxon>Alphaproteobacteria</taxon>
        <taxon>Sphingomonadales</taxon>
        <taxon>Sphingomonadaceae</taxon>
        <taxon>Sphingomonas</taxon>
    </lineage>
</organism>
<name>A0A4S1WZT8_9SPHN</name>
<comment type="caution">
    <text evidence="4">The sequence shown here is derived from an EMBL/GenBank/DDBJ whole genome shotgun (WGS) entry which is preliminary data.</text>
</comment>
<dbReference type="Gene3D" id="3.40.50.720">
    <property type="entry name" value="NAD(P)-binding Rossmann-like Domain"/>
    <property type="match status" value="1"/>
</dbReference>
<dbReference type="PANTHER" id="PTHR48106:SF13">
    <property type="entry name" value="QUINONE OXIDOREDUCTASE-RELATED"/>
    <property type="match status" value="1"/>
</dbReference>
<dbReference type="PANTHER" id="PTHR48106">
    <property type="entry name" value="QUINONE OXIDOREDUCTASE PIG3-RELATED"/>
    <property type="match status" value="1"/>
</dbReference>
<dbReference type="EMBL" id="SRXT01000009">
    <property type="protein sequence ID" value="TGX49108.1"/>
    <property type="molecule type" value="Genomic_DNA"/>
</dbReference>
<keyword evidence="2" id="KW-0560">Oxidoreductase</keyword>
<dbReference type="SMART" id="SM00829">
    <property type="entry name" value="PKS_ER"/>
    <property type="match status" value="1"/>
</dbReference>
<dbReference type="OrthoDB" id="9805883at2"/>
<dbReference type="InterPro" id="IPR020843">
    <property type="entry name" value="ER"/>
</dbReference>
<gene>
    <name evidence="4" type="ORF">E5A73_19880</name>
</gene>
<proteinExistence type="predicted"/>
<protein>
    <submittedName>
        <fullName evidence="4">Quinone oxidoreductase</fullName>
    </submittedName>
</protein>
<dbReference type="SUPFAM" id="SSF51735">
    <property type="entry name" value="NAD(P)-binding Rossmann-fold domains"/>
    <property type="match status" value="1"/>
</dbReference>
<dbReference type="Gene3D" id="3.90.180.10">
    <property type="entry name" value="Medium-chain alcohol dehydrogenases, catalytic domain"/>
    <property type="match status" value="1"/>
</dbReference>
<dbReference type="GO" id="GO:0005829">
    <property type="term" value="C:cytosol"/>
    <property type="evidence" value="ECO:0007669"/>
    <property type="project" value="TreeGrafter"/>
</dbReference>
<evidence type="ECO:0000256" key="2">
    <source>
        <dbReference type="ARBA" id="ARBA00023002"/>
    </source>
</evidence>
<dbReference type="InterPro" id="IPR013149">
    <property type="entry name" value="ADH-like_C"/>
</dbReference>
<dbReference type="InterPro" id="IPR013154">
    <property type="entry name" value="ADH-like_N"/>
</dbReference>
<feature type="domain" description="Enoyl reductase (ER)" evidence="3">
    <location>
        <begin position="11"/>
        <end position="321"/>
    </location>
</feature>
<sequence length="323" mass="33881">MALVVAQYGQGGPEVMRVEEQEVAAPTASLVKLEQKAIGFNYFDVLQRKGLISPDEPGRVMGIEGAGVVTEVGPGAEDFAVGDRVGYLRSQGAYAAARLIEADLLFQLPQDIDFEIAAALTVKGFMAWLCACRLFEVRRDHTVLVTTAAGGIGSLMTRLSAYLGARVIGVVGSEAKRGLVRDSGAIDVAVGIDEAFDMVARITGGTGVDVVFDGIGADTAERLFTAGAVRAGGTVMAFGASGGWPKADADAVAERGFTFLAPQALTYLKSASELRAAMAEVFTLFRDGAFGAVSPTRYPLRDAVRLHQEVDSRATTGLSVLVP</sequence>
<dbReference type="GO" id="GO:0003960">
    <property type="term" value="F:quinone reductase (NADPH) activity"/>
    <property type="evidence" value="ECO:0007669"/>
    <property type="project" value="TreeGrafter"/>
</dbReference>
<dbReference type="InterPro" id="IPR036291">
    <property type="entry name" value="NAD(P)-bd_dom_sf"/>
</dbReference>